<organism evidence="2 3">
    <name type="scientific">Lactuca sativa</name>
    <name type="common">Garden lettuce</name>
    <dbReference type="NCBI Taxonomy" id="4236"/>
    <lineage>
        <taxon>Eukaryota</taxon>
        <taxon>Viridiplantae</taxon>
        <taxon>Streptophyta</taxon>
        <taxon>Embryophyta</taxon>
        <taxon>Tracheophyta</taxon>
        <taxon>Spermatophyta</taxon>
        <taxon>Magnoliopsida</taxon>
        <taxon>eudicotyledons</taxon>
        <taxon>Gunneridae</taxon>
        <taxon>Pentapetalae</taxon>
        <taxon>asterids</taxon>
        <taxon>campanulids</taxon>
        <taxon>Asterales</taxon>
        <taxon>Asteraceae</taxon>
        <taxon>Cichorioideae</taxon>
        <taxon>Cichorieae</taxon>
        <taxon>Lactucinae</taxon>
        <taxon>Lactuca</taxon>
    </lineage>
</organism>
<evidence type="ECO:0000313" key="3">
    <source>
        <dbReference type="Proteomes" id="UP000235145"/>
    </source>
</evidence>
<gene>
    <name evidence="2" type="ORF">LSAT_V11C700345120</name>
</gene>
<evidence type="ECO:0000313" key="2">
    <source>
        <dbReference type="EMBL" id="KAJ0198469.1"/>
    </source>
</evidence>
<keyword evidence="3" id="KW-1185">Reference proteome</keyword>
<proteinExistence type="predicted"/>
<feature type="compositionally biased region" description="Pro residues" evidence="1">
    <location>
        <begin position="114"/>
        <end position="133"/>
    </location>
</feature>
<dbReference type="Proteomes" id="UP000235145">
    <property type="component" value="Unassembled WGS sequence"/>
</dbReference>
<accession>A0A9R1X5E8</accession>
<reference evidence="2 3" key="1">
    <citation type="journal article" date="2017" name="Nat. Commun.">
        <title>Genome assembly with in vitro proximity ligation data and whole-genome triplication in lettuce.</title>
        <authorList>
            <person name="Reyes-Chin-Wo S."/>
            <person name="Wang Z."/>
            <person name="Yang X."/>
            <person name="Kozik A."/>
            <person name="Arikit S."/>
            <person name="Song C."/>
            <person name="Xia L."/>
            <person name="Froenicke L."/>
            <person name="Lavelle D.O."/>
            <person name="Truco M.J."/>
            <person name="Xia R."/>
            <person name="Zhu S."/>
            <person name="Xu C."/>
            <person name="Xu H."/>
            <person name="Xu X."/>
            <person name="Cox K."/>
            <person name="Korf I."/>
            <person name="Meyers B.C."/>
            <person name="Michelmore R.W."/>
        </authorList>
    </citation>
    <scope>NUCLEOTIDE SEQUENCE [LARGE SCALE GENOMIC DNA]</scope>
    <source>
        <strain evidence="3">cv. Salinas</strain>
        <tissue evidence="2">Seedlings</tissue>
    </source>
</reference>
<feature type="region of interest" description="Disordered" evidence="1">
    <location>
        <begin position="77"/>
        <end position="133"/>
    </location>
</feature>
<comment type="caution">
    <text evidence="2">The sequence shown here is derived from an EMBL/GenBank/DDBJ whole genome shotgun (WGS) entry which is preliminary data.</text>
</comment>
<sequence>MNDCRGHLKSAKDEIDHLESVTIVAFIIVSMPPKSAFGSTSNNPNVTLNDQLQVLIYTATNHRLDAISENLSNLIDMPTNQHVNQPPPPSLPPPLPTTPSPLTPSTIPLQPVELKPPFPSPKELLPQPPLITT</sequence>
<name>A0A9R1X5E8_LACSA</name>
<dbReference type="AlphaFoldDB" id="A0A9R1X5E8"/>
<protein>
    <submittedName>
        <fullName evidence="2">Uncharacterized protein</fullName>
    </submittedName>
</protein>
<feature type="compositionally biased region" description="Pro residues" evidence="1">
    <location>
        <begin position="85"/>
        <end position="102"/>
    </location>
</feature>
<evidence type="ECO:0000256" key="1">
    <source>
        <dbReference type="SAM" id="MobiDB-lite"/>
    </source>
</evidence>
<dbReference type="EMBL" id="NBSK02000007">
    <property type="protein sequence ID" value="KAJ0198469.1"/>
    <property type="molecule type" value="Genomic_DNA"/>
</dbReference>